<comment type="subcellular location">
    <subcellularLocation>
        <location evidence="1">Membrane</location>
        <topology evidence="1">Single-pass membrane protein</topology>
    </subcellularLocation>
</comment>
<dbReference type="EMBL" id="MLCN01000029">
    <property type="protein sequence ID" value="ONG38729.1"/>
    <property type="molecule type" value="Genomic_DNA"/>
</dbReference>
<dbReference type="OrthoDB" id="9804152at2"/>
<evidence type="ECO:0008006" key="9">
    <source>
        <dbReference type="Google" id="ProtNLM"/>
    </source>
</evidence>
<accession>A0A1S8CSV7</accession>
<keyword evidence="6" id="KW-0732">Signal</keyword>
<evidence type="ECO:0000313" key="8">
    <source>
        <dbReference type="Proteomes" id="UP000192132"/>
    </source>
</evidence>
<feature type="chain" id="PRO_5012842817" description="LemA family protein" evidence="6">
    <location>
        <begin position="24"/>
        <end position="213"/>
    </location>
</feature>
<protein>
    <recommendedName>
        <fullName evidence="9">LemA family protein</fullName>
    </recommendedName>
</protein>
<keyword evidence="3" id="KW-0812">Transmembrane</keyword>
<evidence type="ECO:0000256" key="5">
    <source>
        <dbReference type="ARBA" id="ARBA00023136"/>
    </source>
</evidence>
<evidence type="ECO:0000256" key="2">
    <source>
        <dbReference type="ARBA" id="ARBA00008854"/>
    </source>
</evidence>
<name>A0A1S8CSV7_9GAMM</name>
<dbReference type="AlphaFoldDB" id="A0A1S8CSV7"/>
<reference evidence="7 8" key="1">
    <citation type="submission" date="2016-10" db="EMBL/GenBank/DDBJ databases">
        <title>Draft Genome sequence of Alkanindiges sp. strain H1.</title>
        <authorList>
            <person name="Subhash Y."/>
            <person name="Lee S."/>
        </authorList>
    </citation>
    <scope>NUCLEOTIDE SEQUENCE [LARGE SCALE GENOMIC DNA]</scope>
    <source>
        <strain evidence="7 8">H1</strain>
    </source>
</reference>
<dbReference type="STRING" id="1907941.BKE30_11205"/>
<dbReference type="GO" id="GO:0016020">
    <property type="term" value="C:membrane"/>
    <property type="evidence" value="ECO:0007669"/>
    <property type="project" value="UniProtKB-SubCell"/>
</dbReference>
<gene>
    <name evidence="7" type="ORF">BKE30_11205</name>
</gene>
<dbReference type="SUPFAM" id="SSF140478">
    <property type="entry name" value="LemA-like"/>
    <property type="match status" value="1"/>
</dbReference>
<evidence type="ECO:0000256" key="4">
    <source>
        <dbReference type="ARBA" id="ARBA00022989"/>
    </source>
</evidence>
<dbReference type="PANTHER" id="PTHR34478:SF2">
    <property type="entry name" value="MEMBRANE PROTEIN"/>
    <property type="match status" value="1"/>
</dbReference>
<dbReference type="InterPro" id="IPR023353">
    <property type="entry name" value="LemA-like_dom_sf"/>
</dbReference>
<dbReference type="Proteomes" id="UP000192132">
    <property type="component" value="Unassembled WGS sequence"/>
</dbReference>
<sequence>MSRRLLSALLLSTVLASSLPGCGYNNLQAKDEAVNASWSEVLNQYQRRADLVPNLVNVVKGYASHEQQVLTEVTRARASVAGIQATPELVNDPAAFQKFQEAQSQLTGALSRLLVVSENYPNLKADAAFRDLSAQLEGTENRITVARNRYISTVQDYNTYVRQLPQSLTAKVIGMQPRPNFSVNNEAAIATAPTVSFDSTAPAGQSAPQAAQP</sequence>
<proteinExistence type="inferred from homology"/>
<dbReference type="Pfam" id="PF04011">
    <property type="entry name" value="LemA"/>
    <property type="match status" value="1"/>
</dbReference>
<dbReference type="InterPro" id="IPR007156">
    <property type="entry name" value="MamQ_LemA"/>
</dbReference>
<dbReference type="PANTHER" id="PTHR34478">
    <property type="entry name" value="PROTEIN LEMA"/>
    <property type="match status" value="1"/>
</dbReference>
<organism evidence="7 8">
    <name type="scientific">Alkanindiges hydrocarboniclasticus</name>
    <dbReference type="NCBI Taxonomy" id="1907941"/>
    <lineage>
        <taxon>Bacteria</taxon>
        <taxon>Pseudomonadati</taxon>
        <taxon>Pseudomonadota</taxon>
        <taxon>Gammaproteobacteria</taxon>
        <taxon>Moraxellales</taxon>
        <taxon>Moraxellaceae</taxon>
        <taxon>Alkanindiges</taxon>
    </lineage>
</organism>
<keyword evidence="8" id="KW-1185">Reference proteome</keyword>
<keyword evidence="4" id="KW-1133">Transmembrane helix</keyword>
<evidence type="ECO:0000313" key="7">
    <source>
        <dbReference type="EMBL" id="ONG38729.1"/>
    </source>
</evidence>
<evidence type="ECO:0000256" key="6">
    <source>
        <dbReference type="SAM" id="SignalP"/>
    </source>
</evidence>
<dbReference type="Gene3D" id="1.20.1440.20">
    <property type="entry name" value="LemA-like domain"/>
    <property type="match status" value="1"/>
</dbReference>
<comment type="similarity">
    <text evidence="2">Belongs to the LemA family.</text>
</comment>
<keyword evidence="5" id="KW-0472">Membrane</keyword>
<comment type="caution">
    <text evidence="7">The sequence shown here is derived from an EMBL/GenBank/DDBJ whole genome shotgun (WGS) entry which is preliminary data.</text>
</comment>
<evidence type="ECO:0000256" key="3">
    <source>
        <dbReference type="ARBA" id="ARBA00022692"/>
    </source>
</evidence>
<feature type="signal peptide" evidence="6">
    <location>
        <begin position="1"/>
        <end position="23"/>
    </location>
</feature>
<dbReference type="RefSeq" id="WP_076878691.1">
    <property type="nucleotide sequence ID" value="NZ_MLCN01000029.1"/>
</dbReference>
<evidence type="ECO:0000256" key="1">
    <source>
        <dbReference type="ARBA" id="ARBA00004167"/>
    </source>
</evidence>